<dbReference type="InterPro" id="IPR029044">
    <property type="entry name" value="Nucleotide-diphossugar_trans"/>
</dbReference>
<organism evidence="1 2">
    <name type="scientific">Methylobacterium isbiliense</name>
    <dbReference type="NCBI Taxonomy" id="315478"/>
    <lineage>
        <taxon>Bacteria</taxon>
        <taxon>Pseudomonadati</taxon>
        <taxon>Pseudomonadota</taxon>
        <taxon>Alphaproteobacteria</taxon>
        <taxon>Hyphomicrobiales</taxon>
        <taxon>Methylobacteriaceae</taxon>
        <taxon>Methylobacterium</taxon>
    </lineage>
</organism>
<reference evidence="1" key="2">
    <citation type="submission" date="2021-08" db="EMBL/GenBank/DDBJ databases">
        <authorList>
            <person name="Tani A."/>
            <person name="Ola A."/>
            <person name="Ogura Y."/>
            <person name="Katsura K."/>
            <person name="Hayashi T."/>
        </authorList>
    </citation>
    <scope>NUCLEOTIDE SEQUENCE</scope>
    <source>
        <strain evidence="1">DSM 17168</strain>
    </source>
</reference>
<evidence type="ECO:0008006" key="3">
    <source>
        <dbReference type="Google" id="ProtNLM"/>
    </source>
</evidence>
<dbReference type="EMBL" id="BPQQ01000031">
    <property type="protein sequence ID" value="GJE00796.1"/>
    <property type="molecule type" value="Genomic_DNA"/>
</dbReference>
<name>A0ABQ4SEH3_9HYPH</name>
<dbReference type="Gene3D" id="3.90.550.10">
    <property type="entry name" value="Spore Coat Polysaccharide Biosynthesis Protein SpsA, Chain A"/>
    <property type="match status" value="1"/>
</dbReference>
<dbReference type="Proteomes" id="UP001055153">
    <property type="component" value="Unassembled WGS sequence"/>
</dbReference>
<dbReference type="SUPFAM" id="SSF53448">
    <property type="entry name" value="Nucleotide-diphospho-sugar transferases"/>
    <property type="match status" value="1"/>
</dbReference>
<reference evidence="1" key="1">
    <citation type="journal article" date="2021" name="Front. Microbiol.">
        <title>Comprehensive Comparative Genomics and Phenotyping of Methylobacterium Species.</title>
        <authorList>
            <person name="Alessa O."/>
            <person name="Ogura Y."/>
            <person name="Fujitani Y."/>
            <person name="Takami H."/>
            <person name="Hayashi T."/>
            <person name="Sahin N."/>
            <person name="Tani A."/>
        </authorList>
    </citation>
    <scope>NUCLEOTIDE SEQUENCE</scope>
    <source>
        <strain evidence="1">DSM 17168</strain>
    </source>
</reference>
<proteinExistence type="predicted"/>
<sequence>MNEGILYLACGFTYYEQALYSVKSLRRHMPDINVTLACDYDYASNDPSSIVNGRPCFDQFIHIDHDSERPYRSKSRIMSRSPYEKTIYLDCDTVVLDNFSEIFKCLDIFDCGASLNVHRGPVYKYGDIQCLATFNSSTFAYRKSDVMGRVFADFQEQFDAAASENPRVGDQEILSYCIIRNGAKFWVLPEEYNFHLMHMGRAFGGIKIPTSHEQSAKDAAAALNSSLAERVWVPLDQTLIVDTYFDVYFGKAIDRNIVKTKIV</sequence>
<comment type="caution">
    <text evidence="1">The sequence shown here is derived from an EMBL/GenBank/DDBJ whole genome shotgun (WGS) entry which is preliminary data.</text>
</comment>
<keyword evidence="2" id="KW-1185">Reference proteome</keyword>
<accession>A0ABQ4SEH3</accession>
<dbReference type="RefSeq" id="WP_238235657.1">
    <property type="nucleotide sequence ID" value="NZ_BPQQ01000031.1"/>
</dbReference>
<evidence type="ECO:0000313" key="2">
    <source>
        <dbReference type="Proteomes" id="UP001055153"/>
    </source>
</evidence>
<evidence type="ECO:0000313" key="1">
    <source>
        <dbReference type="EMBL" id="GJE00796.1"/>
    </source>
</evidence>
<protein>
    <recommendedName>
        <fullName evidence="3">Nucleotide-diphospho-sugar transferase domain-containing protein</fullName>
    </recommendedName>
</protein>
<gene>
    <name evidence="1" type="ORF">GMJLKIPL_2723</name>
</gene>